<dbReference type="EMBL" id="LAZR01037145">
    <property type="protein sequence ID" value="KKL22971.1"/>
    <property type="molecule type" value="Genomic_DNA"/>
</dbReference>
<gene>
    <name evidence="1" type="ORF">LCGC14_2430070</name>
</gene>
<reference evidence="1" key="1">
    <citation type="journal article" date="2015" name="Nature">
        <title>Complex archaea that bridge the gap between prokaryotes and eukaryotes.</title>
        <authorList>
            <person name="Spang A."/>
            <person name="Saw J.H."/>
            <person name="Jorgensen S.L."/>
            <person name="Zaremba-Niedzwiedzka K."/>
            <person name="Martijn J."/>
            <person name="Lind A.E."/>
            <person name="van Eijk R."/>
            <person name="Schleper C."/>
            <person name="Guy L."/>
            <person name="Ettema T.J."/>
        </authorList>
    </citation>
    <scope>NUCLEOTIDE SEQUENCE</scope>
</reference>
<organism evidence="1">
    <name type="scientific">marine sediment metagenome</name>
    <dbReference type="NCBI Taxonomy" id="412755"/>
    <lineage>
        <taxon>unclassified sequences</taxon>
        <taxon>metagenomes</taxon>
        <taxon>ecological metagenomes</taxon>
    </lineage>
</organism>
<dbReference type="AlphaFoldDB" id="A0A0F9DZ78"/>
<proteinExistence type="predicted"/>
<comment type="caution">
    <text evidence="1">The sequence shown here is derived from an EMBL/GenBank/DDBJ whole genome shotgun (WGS) entry which is preliminary data.</text>
</comment>
<name>A0A0F9DZ78_9ZZZZ</name>
<accession>A0A0F9DZ78</accession>
<sequence length="75" mass="8316">MSSVDGRISADWRRPAELERDLLGQIQAAAGELQRIECLDDEQRAEVHAILEAMAHDTQTHARIIGTYVSEKGDA</sequence>
<evidence type="ECO:0000313" key="1">
    <source>
        <dbReference type="EMBL" id="KKL22971.1"/>
    </source>
</evidence>
<protein>
    <submittedName>
        <fullName evidence="1">Uncharacterized protein</fullName>
    </submittedName>
</protein>